<dbReference type="NCBIfam" id="NF033947">
    <property type="entry name" value="PEP-cistern"/>
    <property type="match status" value="1"/>
</dbReference>
<accession>A0A2G9C2Z3</accession>
<evidence type="ECO:0000313" key="2">
    <source>
        <dbReference type="EMBL" id="PIM50783.1"/>
    </source>
</evidence>
<proteinExistence type="predicted"/>
<gene>
    <name evidence="2" type="ORF">CS062_23175</name>
</gene>
<comment type="caution">
    <text evidence="2">The sequence shown here is derived from an EMBL/GenBank/DDBJ whole genome shotgun (WGS) entry which is preliminary data.</text>
</comment>
<dbReference type="RefSeq" id="WP_099864088.1">
    <property type="nucleotide sequence ID" value="NZ_PEOG01000099.1"/>
</dbReference>
<feature type="signal peptide" evidence="1">
    <location>
        <begin position="1"/>
        <end position="23"/>
    </location>
</feature>
<evidence type="ECO:0000313" key="3">
    <source>
        <dbReference type="Proteomes" id="UP000231501"/>
    </source>
</evidence>
<dbReference type="AlphaFoldDB" id="A0A2G9C2Z3"/>
<organism evidence="2 3">
    <name type="scientific">Roseateles chitinivorans</name>
    <dbReference type="NCBI Taxonomy" id="2917965"/>
    <lineage>
        <taxon>Bacteria</taxon>
        <taxon>Pseudomonadati</taxon>
        <taxon>Pseudomonadota</taxon>
        <taxon>Betaproteobacteria</taxon>
        <taxon>Burkholderiales</taxon>
        <taxon>Sphaerotilaceae</taxon>
        <taxon>Roseateles</taxon>
    </lineage>
</organism>
<keyword evidence="1" id="KW-0732">Signal</keyword>
<evidence type="ECO:0000256" key="1">
    <source>
        <dbReference type="SAM" id="SignalP"/>
    </source>
</evidence>
<keyword evidence="3" id="KW-1185">Reference proteome</keyword>
<dbReference type="Proteomes" id="UP000231501">
    <property type="component" value="Unassembled WGS sequence"/>
</dbReference>
<sequence length="238" mass="23902">MKPTKIHGLAAAAALALCSQAQATAVLFDGINDTTTLLYTSTVDGATLSATVKFTLTSWSATSATFATIVTNNSFGPGQNALLSFGIDVVTPALKSATAGSGWSASVDDNFPSFKKVDLCVWSGNSCSGGPVGDGLGEGMMSSFNLVLTAEAGNNFMQGITFTSPYSAKFQSVGTNEVSVEFAGCVASQPGCGEGGGGGSGGNNGNVPEPNALALIAVAALAAGLSRRVLTRPLRRTS</sequence>
<dbReference type="EMBL" id="PEOG01000099">
    <property type="protein sequence ID" value="PIM50783.1"/>
    <property type="molecule type" value="Genomic_DNA"/>
</dbReference>
<reference evidence="2 3" key="1">
    <citation type="submission" date="2017-11" db="EMBL/GenBank/DDBJ databases">
        <title>Draft genome sequence of Mitsuaria sp. HWN-4.</title>
        <authorList>
            <person name="Gundlapally S.R."/>
        </authorList>
    </citation>
    <scope>NUCLEOTIDE SEQUENCE [LARGE SCALE GENOMIC DNA]</scope>
    <source>
        <strain evidence="2 3">HWN-4</strain>
    </source>
</reference>
<protein>
    <submittedName>
        <fullName evidence="2">PEP-CTERM sorting domain-containing protein</fullName>
    </submittedName>
</protein>
<dbReference type="OrthoDB" id="9153902at2"/>
<name>A0A2G9C2Z3_9BURK</name>
<feature type="chain" id="PRO_5013856420" evidence="1">
    <location>
        <begin position="24"/>
        <end position="238"/>
    </location>
</feature>